<reference evidence="10" key="2">
    <citation type="submission" date="2015-01" db="EMBL/GenBank/DDBJ databases">
        <title>Evolutionary Origins and Diversification of the Mycorrhizal Mutualists.</title>
        <authorList>
            <consortium name="DOE Joint Genome Institute"/>
            <consortium name="Mycorrhizal Genomics Consortium"/>
            <person name="Kohler A."/>
            <person name="Kuo A."/>
            <person name="Nagy L.G."/>
            <person name="Floudas D."/>
            <person name="Copeland A."/>
            <person name="Barry K.W."/>
            <person name="Cichocki N."/>
            <person name="Veneault-Fourrey C."/>
            <person name="LaButti K."/>
            <person name="Lindquist E.A."/>
            <person name="Lipzen A."/>
            <person name="Lundell T."/>
            <person name="Morin E."/>
            <person name="Murat C."/>
            <person name="Riley R."/>
            <person name="Ohm R."/>
            <person name="Sun H."/>
            <person name="Tunlid A."/>
            <person name="Henrissat B."/>
            <person name="Grigoriev I.V."/>
            <person name="Hibbett D.S."/>
            <person name="Martin F."/>
        </authorList>
    </citation>
    <scope>NUCLEOTIDE SEQUENCE [LARGE SCALE GENOMIC DNA]</scope>
    <source>
        <strain evidence="10">MUT 4182</strain>
    </source>
</reference>
<evidence type="ECO:0000256" key="3">
    <source>
        <dbReference type="ARBA" id="ARBA00022771"/>
    </source>
</evidence>
<dbReference type="Pfam" id="PF00226">
    <property type="entry name" value="DnaJ"/>
    <property type="match status" value="1"/>
</dbReference>
<feature type="zinc finger region" description="CR-type" evidence="5">
    <location>
        <begin position="103"/>
        <end position="188"/>
    </location>
</feature>
<organism evidence="9 10">
    <name type="scientific">Tulasnella calospora MUT 4182</name>
    <dbReference type="NCBI Taxonomy" id="1051891"/>
    <lineage>
        <taxon>Eukaryota</taxon>
        <taxon>Fungi</taxon>
        <taxon>Dikarya</taxon>
        <taxon>Basidiomycota</taxon>
        <taxon>Agaricomycotina</taxon>
        <taxon>Agaricomycetes</taxon>
        <taxon>Cantharellales</taxon>
        <taxon>Tulasnellaceae</taxon>
        <taxon>Tulasnella</taxon>
    </lineage>
</organism>
<evidence type="ECO:0000259" key="8">
    <source>
        <dbReference type="PROSITE" id="PS51188"/>
    </source>
</evidence>
<dbReference type="Pfam" id="PF00684">
    <property type="entry name" value="DnaJ_CXXCXGXG"/>
    <property type="match status" value="1"/>
</dbReference>
<dbReference type="CDD" id="cd10747">
    <property type="entry name" value="DnaJ_C"/>
    <property type="match status" value="1"/>
</dbReference>
<dbReference type="PROSITE" id="PS00636">
    <property type="entry name" value="DNAJ_1"/>
    <property type="match status" value="1"/>
</dbReference>
<dbReference type="Pfam" id="PF01556">
    <property type="entry name" value="DnaJ_C"/>
    <property type="match status" value="1"/>
</dbReference>
<dbReference type="PANTHER" id="PTHR43888">
    <property type="entry name" value="DNAJ-LIKE-2, ISOFORM A-RELATED"/>
    <property type="match status" value="1"/>
</dbReference>
<dbReference type="PRINTS" id="PR00625">
    <property type="entry name" value="JDOMAIN"/>
</dbReference>
<dbReference type="InterPro" id="IPR018253">
    <property type="entry name" value="DnaJ_domain_CS"/>
</dbReference>
<evidence type="ECO:0000313" key="9">
    <source>
        <dbReference type="EMBL" id="KIO34652.1"/>
    </source>
</evidence>
<dbReference type="CDD" id="cd10719">
    <property type="entry name" value="DnaJ_zf"/>
    <property type="match status" value="1"/>
</dbReference>
<dbReference type="AlphaFoldDB" id="A0A0C3MLT0"/>
<dbReference type="InterPro" id="IPR001305">
    <property type="entry name" value="HSP_DnaJ_Cys-rich_dom"/>
</dbReference>
<accession>A0A0C3MLT0</accession>
<evidence type="ECO:0008006" key="11">
    <source>
        <dbReference type="Google" id="ProtNLM"/>
    </source>
</evidence>
<keyword evidence="4 5" id="KW-0862">Zinc</keyword>
<dbReference type="PROSITE" id="PS51188">
    <property type="entry name" value="ZF_CR"/>
    <property type="match status" value="1"/>
</dbReference>
<keyword evidence="1 5" id="KW-0479">Metal-binding</keyword>
<feature type="compositionally biased region" description="Basic and acidic residues" evidence="6">
    <location>
        <begin position="333"/>
        <end position="354"/>
    </location>
</feature>
<evidence type="ECO:0000259" key="7">
    <source>
        <dbReference type="PROSITE" id="PS50076"/>
    </source>
</evidence>
<feature type="region of interest" description="Disordered" evidence="6">
    <location>
        <begin position="62"/>
        <end position="91"/>
    </location>
</feature>
<dbReference type="FunFam" id="2.10.230.10:FF:000001">
    <property type="entry name" value="DnaJ subfamily A member 2"/>
    <property type="match status" value="1"/>
</dbReference>
<name>A0A0C3MLT0_9AGAM</name>
<proteinExistence type="predicted"/>
<evidence type="ECO:0000256" key="5">
    <source>
        <dbReference type="PROSITE-ProRule" id="PRU00546"/>
    </source>
</evidence>
<gene>
    <name evidence="9" type="ORF">M407DRAFT_240495</name>
</gene>
<dbReference type="STRING" id="1051891.A0A0C3MLT0"/>
<keyword evidence="3 5" id="KW-0863">Zinc-finger</keyword>
<dbReference type="PROSITE" id="PS50076">
    <property type="entry name" value="DNAJ_2"/>
    <property type="match status" value="1"/>
</dbReference>
<dbReference type="SUPFAM" id="SSF49493">
    <property type="entry name" value="HSP40/DnaJ peptide-binding domain"/>
    <property type="match status" value="2"/>
</dbReference>
<dbReference type="CDD" id="cd06257">
    <property type="entry name" value="DnaJ"/>
    <property type="match status" value="1"/>
</dbReference>
<evidence type="ECO:0000256" key="2">
    <source>
        <dbReference type="ARBA" id="ARBA00022737"/>
    </source>
</evidence>
<dbReference type="InterPro" id="IPR002939">
    <property type="entry name" value="DnaJ_C"/>
</dbReference>
<dbReference type="InterPro" id="IPR001623">
    <property type="entry name" value="DnaJ_domain"/>
</dbReference>
<dbReference type="InterPro" id="IPR008971">
    <property type="entry name" value="HSP40/DnaJ_pept-bd"/>
</dbReference>
<dbReference type="GO" id="GO:0051082">
    <property type="term" value="F:unfolded protein binding"/>
    <property type="evidence" value="ECO:0007669"/>
    <property type="project" value="InterPro"/>
</dbReference>
<dbReference type="InterPro" id="IPR036869">
    <property type="entry name" value="J_dom_sf"/>
</dbReference>
<dbReference type="HOGENOM" id="CLU_017633_10_0_1"/>
<evidence type="ECO:0000313" key="10">
    <source>
        <dbReference type="Proteomes" id="UP000054248"/>
    </source>
</evidence>
<dbReference type="Gene3D" id="1.10.287.110">
    <property type="entry name" value="DnaJ domain"/>
    <property type="match status" value="1"/>
</dbReference>
<sequence>MELHPDKNPNDETAAQKFQELAEAYEVLVDPESREAYDNFGSDGPGGMGGVDPDDIFAELFGGMRFGPGGPMPGGPGGRKRGPRKGESSTIPYDVTLEDLYNGKEAHFNIEKGVVCAVCKGSGGRPNTKPKPCAKCDGKGITVIQRSMGRGQVGLSQVICPDCSGEGMKFRDKDRCKKCKGEKTVKEKKRVDIYIEKGMSDKQKIVLHGEGDQEPDAEPGDLIFILNQEKHPNFERSGSDLMTTVHITLSEALLGFSRILITHLDGRGIHVDSEQGRILKNGDAIVVRGEGMPTHKHPEQKGDLYIRFEVDMPSEDWIRGLDVKSLEQLLPPKKPDVSPRPEIVDEVEYEKADIEDFGANDEDSDHWTDDGSDEDGPNMECRQQ</sequence>
<dbReference type="SUPFAM" id="SSF57938">
    <property type="entry name" value="DnaJ/Hsp40 cysteine-rich domain"/>
    <property type="match status" value="1"/>
</dbReference>
<dbReference type="FunFam" id="2.60.260.20:FF:000003">
    <property type="entry name" value="DnaJ subfamily A member 2"/>
    <property type="match status" value="1"/>
</dbReference>
<dbReference type="OrthoDB" id="550424at2759"/>
<dbReference type="SUPFAM" id="SSF46565">
    <property type="entry name" value="Chaperone J-domain"/>
    <property type="match status" value="1"/>
</dbReference>
<dbReference type="GO" id="GO:0006457">
    <property type="term" value="P:protein folding"/>
    <property type="evidence" value="ECO:0007669"/>
    <property type="project" value="InterPro"/>
</dbReference>
<dbReference type="GO" id="GO:0030544">
    <property type="term" value="F:Hsp70 protein binding"/>
    <property type="evidence" value="ECO:0007669"/>
    <property type="project" value="InterPro"/>
</dbReference>
<dbReference type="Proteomes" id="UP000054248">
    <property type="component" value="Unassembled WGS sequence"/>
</dbReference>
<dbReference type="Gene3D" id="2.60.260.20">
    <property type="entry name" value="Urease metallochaperone UreE, N-terminal domain"/>
    <property type="match status" value="2"/>
</dbReference>
<protein>
    <recommendedName>
        <fullName evidence="11">CR-type domain-containing protein</fullName>
    </recommendedName>
</protein>
<keyword evidence="2" id="KW-0677">Repeat</keyword>
<dbReference type="Gene3D" id="2.10.230.10">
    <property type="entry name" value="Heat shock protein DnaJ, cysteine-rich domain"/>
    <property type="match status" value="1"/>
</dbReference>
<dbReference type="EMBL" id="KN822942">
    <property type="protein sequence ID" value="KIO34652.1"/>
    <property type="molecule type" value="Genomic_DNA"/>
</dbReference>
<keyword evidence="10" id="KW-1185">Reference proteome</keyword>
<evidence type="ECO:0000256" key="6">
    <source>
        <dbReference type="SAM" id="MobiDB-lite"/>
    </source>
</evidence>
<evidence type="ECO:0000256" key="1">
    <source>
        <dbReference type="ARBA" id="ARBA00022723"/>
    </source>
</evidence>
<feature type="region of interest" description="Disordered" evidence="6">
    <location>
        <begin position="330"/>
        <end position="384"/>
    </location>
</feature>
<evidence type="ECO:0000256" key="4">
    <source>
        <dbReference type="ARBA" id="ARBA00022833"/>
    </source>
</evidence>
<dbReference type="GO" id="GO:0008270">
    <property type="term" value="F:zinc ion binding"/>
    <property type="evidence" value="ECO:0007669"/>
    <property type="project" value="UniProtKB-KW"/>
</dbReference>
<feature type="domain" description="J" evidence="7">
    <location>
        <begin position="1"/>
        <end position="41"/>
    </location>
</feature>
<reference evidence="9 10" key="1">
    <citation type="submission" date="2014-04" db="EMBL/GenBank/DDBJ databases">
        <authorList>
            <consortium name="DOE Joint Genome Institute"/>
            <person name="Kuo A."/>
            <person name="Girlanda M."/>
            <person name="Perotto S."/>
            <person name="Kohler A."/>
            <person name="Nagy L.G."/>
            <person name="Floudas D."/>
            <person name="Copeland A."/>
            <person name="Barry K.W."/>
            <person name="Cichocki N."/>
            <person name="Veneault-Fourrey C."/>
            <person name="LaButti K."/>
            <person name="Lindquist E.A."/>
            <person name="Lipzen A."/>
            <person name="Lundell T."/>
            <person name="Morin E."/>
            <person name="Murat C."/>
            <person name="Sun H."/>
            <person name="Tunlid A."/>
            <person name="Henrissat B."/>
            <person name="Grigoriev I.V."/>
            <person name="Hibbett D.S."/>
            <person name="Martin F."/>
            <person name="Nordberg H.P."/>
            <person name="Cantor M.N."/>
            <person name="Hua S.X."/>
        </authorList>
    </citation>
    <scope>NUCLEOTIDE SEQUENCE [LARGE SCALE GENOMIC DNA]</scope>
    <source>
        <strain evidence="9 10">MUT 4182</strain>
    </source>
</reference>
<feature type="compositionally biased region" description="Acidic residues" evidence="6">
    <location>
        <begin position="355"/>
        <end position="377"/>
    </location>
</feature>
<dbReference type="InterPro" id="IPR036410">
    <property type="entry name" value="HSP_DnaJ_Cys-rich_dom_sf"/>
</dbReference>
<feature type="domain" description="CR-type" evidence="8">
    <location>
        <begin position="103"/>
        <end position="188"/>
    </location>
</feature>
<dbReference type="InterPro" id="IPR044713">
    <property type="entry name" value="DNJA1/2-like"/>
</dbReference>